<dbReference type="InterPro" id="IPR002716">
    <property type="entry name" value="PIN_dom"/>
</dbReference>
<proteinExistence type="predicted"/>
<dbReference type="EMBL" id="VAUV01000008">
    <property type="protein sequence ID" value="TLD70387.1"/>
    <property type="molecule type" value="Genomic_DNA"/>
</dbReference>
<gene>
    <name evidence="2" type="ORF">FEM03_11675</name>
</gene>
<keyword evidence="3" id="KW-1185">Reference proteome</keyword>
<dbReference type="Pfam" id="PF01850">
    <property type="entry name" value="PIN"/>
    <property type="match status" value="1"/>
</dbReference>
<dbReference type="AlphaFoldDB" id="A0A5R8KDQ8"/>
<comment type="caution">
    <text evidence="2">The sequence shown here is derived from an EMBL/GenBank/DDBJ whole genome shotgun (WGS) entry which is preliminary data.</text>
</comment>
<dbReference type="RefSeq" id="WP_138086443.1">
    <property type="nucleotide sequence ID" value="NZ_VAUV01000008.1"/>
</dbReference>
<reference evidence="2 3" key="1">
    <citation type="submission" date="2019-05" db="EMBL/GenBank/DDBJ databases">
        <title>Verrucobacter flavum gen. nov., sp. nov. a new member of the family Verrucomicrobiaceae.</title>
        <authorList>
            <person name="Szuroczki S."/>
            <person name="Abbaszade G."/>
            <person name="Szabo A."/>
            <person name="Felfoldi T."/>
            <person name="Schumann P."/>
            <person name="Boka K."/>
            <person name="Keki Z."/>
            <person name="Toumi M."/>
            <person name="Toth E."/>
        </authorList>
    </citation>
    <scope>NUCLEOTIDE SEQUENCE [LARGE SCALE GENOMIC DNA]</scope>
    <source>
        <strain evidence="2 3">MG-N-17</strain>
    </source>
</reference>
<accession>A0A5R8KDQ8</accession>
<dbReference type="CDD" id="cd18686">
    <property type="entry name" value="PIN_VapC-like"/>
    <property type="match status" value="1"/>
</dbReference>
<evidence type="ECO:0000313" key="2">
    <source>
        <dbReference type="EMBL" id="TLD70387.1"/>
    </source>
</evidence>
<evidence type="ECO:0000259" key="1">
    <source>
        <dbReference type="Pfam" id="PF01850"/>
    </source>
</evidence>
<dbReference type="SUPFAM" id="SSF88723">
    <property type="entry name" value="PIN domain-like"/>
    <property type="match status" value="1"/>
</dbReference>
<evidence type="ECO:0000313" key="3">
    <source>
        <dbReference type="Proteomes" id="UP000306196"/>
    </source>
</evidence>
<feature type="domain" description="PIN" evidence="1">
    <location>
        <begin position="3"/>
        <end position="112"/>
    </location>
</feature>
<dbReference type="InterPro" id="IPR029060">
    <property type="entry name" value="PIN-like_dom_sf"/>
</dbReference>
<protein>
    <submittedName>
        <fullName evidence="2">Type II toxin-antitoxin system VapC family toxin</fullName>
    </submittedName>
</protein>
<dbReference type="Gene3D" id="3.40.50.1010">
    <property type="entry name" value="5'-nuclease"/>
    <property type="match status" value="1"/>
</dbReference>
<sequence>MNVVDSSAWLEYFIDSEKASLFAPAIEDTDSLIVPVVVLYKVFKKVLRIRGENEALQVAAIMQDSMIVDLDSLLALEAAKHQLPFAESIIYATTLRYKATLWTQDAHFQHLPEVNYFPA</sequence>
<name>A0A5R8KDQ8_9BACT</name>
<organism evidence="2 3">
    <name type="scientific">Phragmitibacter flavus</name>
    <dbReference type="NCBI Taxonomy" id="2576071"/>
    <lineage>
        <taxon>Bacteria</taxon>
        <taxon>Pseudomonadati</taxon>
        <taxon>Verrucomicrobiota</taxon>
        <taxon>Verrucomicrobiia</taxon>
        <taxon>Verrucomicrobiales</taxon>
        <taxon>Verrucomicrobiaceae</taxon>
        <taxon>Phragmitibacter</taxon>
    </lineage>
</organism>
<dbReference type="Proteomes" id="UP000306196">
    <property type="component" value="Unassembled WGS sequence"/>
</dbReference>
<dbReference type="OrthoDB" id="199285at2"/>